<dbReference type="Gene3D" id="1.10.150.130">
    <property type="match status" value="1"/>
</dbReference>
<evidence type="ECO:0000256" key="3">
    <source>
        <dbReference type="ARBA" id="ARBA00023125"/>
    </source>
</evidence>
<evidence type="ECO:0000256" key="4">
    <source>
        <dbReference type="ARBA" id="ARBA00023172"/>
    </source>
</evidence>
<dbReference type="InterPro" id="IPR013762">
    <property type="entry name" value="Integrase-like_cat_sf"/>
</dbReference>
<dbReference type="GO" id="GO:0003677">
    <property type="term" value="F:DNA binding"/>
    <property type="evidence" value="ECO:0007669"/>
    <property type="project" value="UniProtKB-UniRule"/>
</dbReference>
<evidence type="ECO:0000256" key="5">
    <source>
        <dbReference type="PROSITE-ProRule" id="PRU01248"/>
    </source>
</evidence>
<evidence type="ECO:0000313" key="9">
    <source>
        <dbReference type="Proteomes" id="UP000295210"/>
    </source>
</evidence>
<dbReference type="Pfam" id="PF02899">
    <property type="entry name" value="Phage_int_SAM_1"/>
    <property type="match status" value="1"/>
</dbReference>
<evidence type="ECO:0000313" key="8">
    <source>
        <dbReference type="EMBL" id="TCK68273.1"/>
    </source>
</evidence>
<proteinExistence type="predicted"/>
<dbReference type="PANTHER" id="PTHR30349:SF81">
    <property type="entry name" value="TYROSINE RECOMBINASE XERC"/>
    <property type="match status" value="1"/>
</dbReference>
<evidence type="ECO:0000256" key="2">
    <source>
        <dbReference type="ARBA" id="ARBA00022908"/>
    </source>
</evidence>
<keyword evidence="2" id="KW-0229">DNA integration</keyword>
<dbReference type="PROSITE" id="PS51900">
    <property type="entry name" value="CB"/>
    <property type="match status" value="1"/>
</dbReference>
<feature type="domain" description="Tyr recombinase" evidence="6">
    <location>
        <begin position="119"/>
        <end position="304"/>
    </location>
</feature>
<dbReference type="GO" id="GO:0015074">
    <property type="term" value="P:DNA integration"/>
    <property type="evidence" value="ECO:0007669"/>
    <property type="project" value="UniProtKB-KW"/>
</dbReference>
<evidence type="ECO:0000256" key="1">
    <source>
        <dbReference type="ARBA" id="ARBA00022829"/>
    </source>
</evidence>
<dbReference type="GO" id="GO:0007059">
    <property type="term" value="P:chromosome segregation"/>
    <property type="evidence" value="ECO:0007669"/>
    <property type="project" value="UniProtKB-KW"/>
</dbReference>
<dbReference type="SUPFAM" id="SSF56349">
    <property type="entry name" value="DNA breaking-rejoining enzymes"/>
    <property type="match status" value="1"/>
</dbReference>
<dbReference type="InterPro" id="IPR011010">
    <property type="entry name" value="DNA_brk_join_enz"/>
</dbReference>
<dbReference type="Gene3D" id="1.10.443.10">
    <property type="entry name" value="Intergrase catalytic core"/>
    <property type="match status" value="1"/>
</dbReference>
<sequence length="335" mass="38070">MKNVGQTIFAFFEDYLKAQKGLRPGSIRSYRDTLKLFLAYVASSRSRPITRLALPDLSSQRVLDFLNMMEVTRGNQVSTRNQRLAALHTFYRYLALQNPEMLAEAQRVEAIPVKCTAPPQTDYLEHEEIETLFKSLPRLGTLALRDRALFMLLYNTGARVQEVAELRIVDVDLDGPLRARLHGKGDKWRICPLWPETAALLKQLMPDKHGDPSATLFTSRQHKPLTRFGIYKIVKRHTAGLRSRPADKRRRGISPHVFRHSTAVGLLEQGVDVNVIRAWLGHVSLDTTNRYAEITLRGKMAAVATCLPPDTTSKSPHPRTGWREDEQLLKWLGSL</sequence>
<keyword evidence="9" id="KW-1185">Reference proteome</keyword>
<dbReference type="PROSITE" id="PS51898">
    <property type="entry name" value="TYR_RECOMBINASE"/>
    <property type="match status" value="1"/>
</dbReference>
<gene>
    <name evidence="8" type="ORF">C7378_3580</name>
</gene>
<keyword evidence="3 5" id="KW-0238">DNA-binding</keyword>
<name>A0A4R1KUK5_9BACT</name>
<dbReference type="EMBL" id="SMGK01000011">
    <property type="protein sequence ID" value="TCK68273.1"/>
    <property type="molecule type" value="Genomic_DNA"/>
</dbReference>
<keyword evidence="4" id="KW-0233">DNA recombination</keyword>
<dbReference type="AlphaFoldDB" id="A0A4R1KUK5"/>
<protein>
    <submittedName>
        <fullName evidence="8">Site-specific recombinase XerD</fullName>
    </submittedName>
</protein>
<dbReference type="InterPro" id="IPR050090">
    <property type="entry name" value="Tyrosine_recombinase_XerCD"/>
</dbReference>
<dbReference type="Proteomes" id="UP000295210">
    <property type="component" value="Unassembled WGS sequence"/>
</dbReference>
<dbReference type="InterPro" id="IPR004107">
    <property type="entry name" value="Integrase_SAM-like_N"/>
</dbReference>
<dbReference type="Pfam" id="PF00589">
    <property type="entry name" value="Phage_integrase"/>
    <property type="match status" value="1"/>
</dbReference>
<accession>A0A4R1KUK5</accession>
<dbReference type="RefSeq" id="WP_131999596.1">
    <property type="nucleotide sequence ID" value="NZ_SMGK01000011.1"/>
</dbReference>
<evidence type="ECO:0000259" key="7">
    <source>
        <dbReference type="PROSITE" id="PS51900"/>
    </source>
</evidence>
<dbReference type="InterPro" id="IPR044068">
    <property type="entry name" value="CB"/>
</dbReference>
<dbReference type="InterPro" id="IPR002104">
    <property type="entry name" value="Integrase_catalytic"/>
</dbReference>
<comment type="caution">
    <text evidence="8">The sequence shown here is derived from an EMBL/GenBank/DDBJ whole genome shotgun (WGS) entry which is preliminary data.</text>
</comment>
<reference evidence="8 9" key="1">
    <citation type="submission" date="2019-03" db="EMBL/GenBank/DDBJ databases">
        <title>Genomic Encyclopedia of Type Strains, Phase IV (KMG-IV): sequencing the most valuable type-strain genomes for metagenomic binning, comparative biology and taxonomic classification.</title>
        <authorList>
            <person name="Goeker M."/>
        </authorList>
    </citation>
    <scope>NUCLEOTIDE SEQUENCE [LARGE SCALE GENOMIC DNA]</scope>
    <source>
        <strain evidence="8 9">DSM 103428</strain>
    </source>
</reference>
<feature type="domain" description="Core-binding (CB)" evidence="7">
    <location>
        <begin position="6"/>
        <end position="95"/>
    </location>
</feature>
<evidence type="ECO:0000259" key="6">
    <source>
        <dbReference type="PROSITE" id="PS51898"/>
    </source>
</evidence>
<keyword evidence="1" id="KW-0159">Chromosome partition</keyword>
<dbReference type="OrthoDB" id="107900at2"/>
<dbReference type="InterPro" id="IPR010998">
    <property type="entry name" value="Integrase_recombinase_N"/>
</dbReference>
<dbReference type="GO" id="GO:0006310">
    <property type="term" value="P:DNA recombination"/>
    <property type="evidence" value="ECO:0007669"/>
    <property type="project" value="UniProtKB-KW"/>
</dbReference>
<dbReference type="PANTHER" id="PTHR30349">
    <property type="entry name" value="PHAGE INTEGRASE-RELATED"/>
    <property type="match status" value="1"/>
</dbReference>
<organism evidence="8 9">
    <name type="scientific">Acidipila rosea</name>
    <dbReference type="NCBI Taxonomy" id="768535"/>
    <lineage>
        <taxon>Bacteria</taxon>
        <taxon>Pseudomonadati</taxon>
        <taxon>Acidobacteriota</taxon>
        <taxon>Terriglobia</taxon>
        <taxon>Terriglobales</taxon>
        <taxon>Acidobacteriaceae</taxon>
        <taxon>Acidipila</taxon>
    </lineage>
</organism>